<evidence type="ECO:0000256" key="2">
    <source>
        <dbReference type="SAM" id="MobiDB-lite"/>
    </source>
</evidence>
<name>A0A1H3US17_9ACTN</name>
<sequence>MRYMLLVKGDSAPGVMPPPEQVTAMNNYAADLAKSGVLLAAEGLRDSSTGARVIHSDGTRRVVDGPFTESKELVGGFWLIDVSSREEAIEWARRCPVDTSMSRTDEAVVEVRRVLEPADVPMLDDDQRADAEGFEVSNTRDV</sequence>
<dbReference type="Gene3D" id="3.30.70.1060">
    <property type="entry name" value="Dimeric alpha+beta barrel"/>
    <property type="match status" value="1"/>
</dbReference>
<evidence type="ECO:0000313" key="5">
    <source>
        <dbReference type="Proteomes" id="UP000199632"/>
    </source>
</evidence>
<dbReference type="InterPro" id="IPR011008">
    <property type="entry name" value="Dimeric_a/b-barrel"/>
</dbReference>
<organism evidence="4 5">
    <name type="scientific">Asanoa ishikariensis</name>
    <dbReference type="NCBI Taxonomy" id="137265"/>
    <lineage>
        <taxon>Bacteria</taxon>
        <taxon>Bacillati</taxon>
        <taxon>Actinomycetota</taxon>
        <taxon>Actinomycetes</taxon>
        <taxon>Micromonosporales</taxon>
        <taxon>Micromonosporaceae</taxon>
        <taxon>Asanoa</taxon>
    </lineage>
</organism>
<dbReference type="SUPFAM" id="SSF54909">
    <property type="entry name" value="Dimeric alpha+beta barrel"/>
    <property type="match status" value="1"/>
</dbReference>
<dbReference type="PANTHER" id="PTHR35174">
    <property type="entry name" value="BLL7171 PROTEIN-RELATED"/>
    <property type="match status" value="1"/>
</dbReference>
<comment type="similarity">
    <text evidence="1">Belongs to the YciI family.</text>
</comment>
<dbReference type="Proteomes" id="UP000199632">
    <property type="component" value="Unassembled WGS sequence"/>
</dbReference>
<feature type="region of interest" description="Disordered" evidence="2">
    <location>
        <begin position="122"/>
        <end position="142"/>
    </location>
</feature>
<dbReference type="Pfam" id="PF03795">
    <property type="entry name" value="YCII"/>
    <property type="match status" value="1"/>
</dbReference>
<dbReference type="InterPro" id="IPR005545">
    <property type="entry name" value="YCII"/>
</dbReference>
<feature type="domain" description="YCII-related" evidence="3">
    <location>
        <begin position="1"/>
        <end position="100"/>
    </location>
</feature>
<evidence type="ECO:0000259" key="3">
    <source>
        <dbReference type="Pfam" id="PF03795"/>
    </source>
</evidence>
<reference evidence="5" key="1">
    <citation type="submission" date="2016-10" db="EMBL/GenBank/DDBJ databases">
        <authorList>
            <person name="Varghese N."/>
            <person name="Submissions S."/>
        </authorList>
    </citation>
    <scope>NUCLEOTIDE SEQUENCE [LARGE SCALE GENOMIC DNA]</scope>
    <source>
        <strain evidence="5">DSM 44718</strain>
    </source>
</reference>
<dbReference type="EMBL" id="FNQB01000005">
    <property type="protein sequence ID" value="SDZ65243.1"/>
    <property type="molecule type" value="Genomic_DNA"/>
</dbReference>
<proteinExistence type="inferred from homology"/>
<dbReference type="RefSeq" id="WP_090803915.1">
    <property type="nucleotide sequence ID" value="NZ_BOND01000029.1"/>
</dbReference>
<dbReference type="AlphaFoldDB" id="A0A1H3US17"/>
<keyword evidence="5" id="KW-1185">Reference proteome</keyword>
<dbReference type="OrthoDB" id="668782at2"/>
<gene>
    <name evidence="4" type="ORF">SAMN05421684_7970</name>
</gene>
<protein>
    <submittedName>
        <fullName evidence="4">Uncharacterized conserved protein</fullName>
    </submittedName>
</protein>
<evidence type="ECO:0000256" key="1">
    <source>
        <dbReference type="ARBA" id="ARBA00007689"/>
    </source>
</evidence>
<evidence type="ECO:0000313" key="4">
    <source>
        <dbReference type="EMBL" id="SDZ65243.1"/>
    </source>
</evidence>
<accession>A0A1H3US17</accession>
<dbReference type="STRING" id="137265.SAMN05421684_7970"/>